<keyword evidence="3 5" id="KW-0808">Transferase</keyword>
<reference evidence="5" key="1">
    <citation type="journal article" date="2020" name="mSystems">
        <title>Genome- and Community-Level Interaction Insights into Carbon Utilization and Element Cycling Functions of Hydrothermarchaeota in Hydrothermal Sediment.</title>
        <authorList>
            <person name="Zhou Z."/>
            <person name="Liu Y."/>
            <person name="Xu W."/>
            <person name="Pan J."/>
            <person name="Luo Z.H."/>
            <person name="Li M."/>
        </authorList>
    </citation>
    <scope>NUCLEOTIDE SEQUENCE [LARGE SCALE GENOMIC DNA]</scope>
    <source>
        <strain evidence="5">SpSt-966</strain>
    </source>
</reference>
<feature type="domain" description="Glycosyltransferase 2-like" evidence="4">
    <location>
        <begin position="5"/>
        <end position="112"/>
    </location>
</feature>
<dbReference type="CDD" id="cd04185">
    <property type="entry name" value="GT_2_like_b"/>
    <property type="match status" value="1"/>
</dbReference>
<dbReference type="PANTHER" id="PTHR43179:SF12">
    <property type="entry name" value="GALACTOFURANOSYLTRANSFERASE GLFT2"/>
    <property type="match status" value="1"/>
</dbReference>
<sequence>MKIAIVVVTYNRLDWLKKNIKALTSQTRVADEIIVVDNASTDGTQDFLKTLLSKTMKIERLNENIGGAGGFSYGLHCAIEDGADWVWMMDDDAIPYDSALERLENAISRSRDERIGVFLSKIVKTSNEKGDEKLSYVSVGTFVGFTVSKEVVKKIGLPDPDFFIYADDYEYSIRIRRAGFKIVRVNSSLIEHKDWVKQKHLFRFPFTKPSIPSWKVYYIFRNPLIATNHSKIIRSMVKLYLFIDKYVWSYVDPKAKPYAFKGFADGKKGIKGKIIDPKMPKI</sequence>
<gene>
    <name evidence="5" type="ORF">ENX73_05660</name>
</gene>
<keyword evidence="2" id="KW-0328">Glycosyltransferase</keyword>
<dbReference type="GO" id="GO:0016757">
    <property type="term" value="F:glycosyltransferase activity"/>
    <property type="evidence" value="ECO:0007669"/>
    <property type="project" value="UniProtKB-KW"/>
</dbReference>
<comment type="similarity">
    <text evidence="1">Belongs to the glycosyltransferase 2 family.</text>
</comment>
<dbReference type="InterPro" id="IPR029044">
    <property type="entry name" value="Nucleotide-diphossugar_trans"/>
</dbReference>
<evidence type="ECO:0000313" key="5">
    <source>
        <dbReference type="EMBL" id="HGE75593.1"/>
    </source>
</evidence>
<proteinExistence type="inferred from homology"/>
<evidence type="ECO:0000256" key="2">
    <source>
        <dbReference type="ARBA" id="ARBA00022676"/>
    </source>
</evidence>
<evidence type="ECO:0000256" key="3">
    <source>
        <dbReference type="ARBA" id="ARBA00022679"/>
    </source>
</evidence>
<organism evidence="5">
    <name type="scientific">Mesoaciditoga lauensis</name>
    <dbReference type="NCBI Taxonomy" id="1495039"/>
    <lineage>
        <taxon>Bacteria</taxon>
        <taxon>Thermotogati</taxon>
        <taxon>Thermotogota</taxon>
        <taxon>Thermotogae</taxon>
        <taxon>Mesoaciditogales</taxon>
        <taxon>Mesoaciditogaceae</taxon>
        <taxon>Mesoaciditoga</taxon>
    </lineage>
</organism>
<dbReference type="AlphaFoldDB" id="A0A7V3RFE7"/>
<dbReference type="InterPro" id="IPR001173">
    <property type="entry name" value="Glyco_trans_2-like"/>
</dbReference>
<dbReference type="PANTHER" id="PTHR43179">
    <property type="entry name" value="RHAMNOSYLTRANSFERASE WBBL"/>
    <property type="match status" value="1"/>
</dbReference>
<protein>
    <submittedName>
        <fullName evidence="5">Glycosyltransferase</fullName>
    </submittedName>
</protein>
<comment type="caution">
    <text evidence="5">The sequence shown here is derived from an EMBL/GenBank/DDBJ whole genome shotgun (WGS) entry which is preliminary data.</text>
</comment>
<dbReference type="Pfam" id="PF00535">
    <property type="entry name" value="Glycos_transf_2"/>
    <property type="match status" value="1"/>
</dbReference>
<accession>A0A7V3RFE7</accession>
<dbReference type="EMBL" id="DTPE01000222">
    <property type="protein sequence ID" value="HGE75593.1"/>
    <property type="molecule type" value="Genomic_DNA"/>
</dbReference>
<dbReference type="SUPFAM" id="SSF53448">
    <property type="entry name" value="Nucleotide-diphospho-sugar transferases"/>
    <property type="match status" value="1"/>
</dbReference>
<name>A0A7V3RFE7_9BACT</name>
<dbReference type="Gene3D" id="3.90.550.10">
    <property type="entry name" value="Spore Coat Polysaccharide Biosynthesis Protein SpsA, Chain A"/>
    <property type="match status" value="1"/>
</dbReference>
<evidence type="ECO:0000256" key="1">
    <source>
        <dbReference type="ARBA" id="ARBA00006739"/>
    </source>
</evidence>
<evidence type="ECO:0000259" key="4">
    <source>
        <dbReference type="Pfam" id="PF00535"/>
    </source>
</evidence>